<dbReference type="Pfam" id="PF03466">
    <property type="entry name" value="LysR_substrate"/>
    <property type="match status" value="1"/>
</dbReference>
<keyword evidence="8" id="KW-1185">Reference proteome</keyword>
<feature type="domain" description="HTH lysR-type" evidence="6">
    <location>
        <begin position="1"/>
        <end position="59"/>
    </location>
</feature>
<dbReference type="InterPro" id="IPR050950">
    <property type="entry name" value="HTH-type_LysR_regulators"/>
</dbReference>
<dbReference type="Gene3D" id="1.10.10.10">
    <property type="entry name" value="Winged helix-like DNA-binding domain superfamily/Winged helix DNA-binding domain"/>
    <property type="match status" value="1"/>
</dbReference>
<name>A0A6P1BBS4_9BRAD</name>
<dbReference type="Gene3D" id="3.40.190.290">
    <property type="match status" value="1"/>
</dbReference>
<evidence type="ECO:0000256" key="5">
    <source>
        <dbReference type="ARBA" id="ARBA00023163"/>
    </source>
</evidence>
<dbReference type="GO" id="GO:0005829">
    <property type="term" value="C:cytosol"/>
    <property type="evidence" value="ECO:0007669"/>
    <property type="project" value="TreeGrafter"/>
</dbReference>
<evidence type="ECO:0000256" key="1">
    <source>
        <dbReference type="ARBA" id="ARBA00003502"/>
    </source>
</evidence>
<sequence>MLHSRALRYIDEVARQGSIRKAAKTLHVAASAINRHILDLEEQLEAPIFERLPRGLRLTSSGEILIAHIRETLRAHDRMRTQINALRGLSRGEVFVATMATLAAGRLAEIVAAYRAAHPQVSLRIMVGDRTGVADMVASGQADLAVAYNLPEDSRLQRAGEFQHRLGAVVAPDHPLAARKSVRISDCLVYPLVLADRSLSLREVVENIAPSHASLTPMVETNSMELMKRLAHTSPHVTFLNRVDVDQELTNEELAFIPLSGTAGLQRLNVLHRVRGSLSPVASHFMLFAVEHLKLPDSA</sequence>
<dbReference type="AlphaFoldDB" id="A0A6P1BBS4"/>
<protein>
    <submittedName>
        <fullName evidence="7">LysR family transcriptional regulator</fullName>
    </submittedName>
</protein>
<evidence type="ECO:0000256" key="3">
    <source>
        <dbReference type="ARBA" id="ARBA00023015"/>
    </source>
</evidence>
<keyword evidence="3" id="KW-0805">Transcription regulation</keyword>
<dbReference type="InterPro" id="IPR036388">
    <property type="entry name" value="WH-like_DNA-bd_sf"/>
</dbReference>
<accession>A0A6P1BBS4</accession>
<organism evidence="7 8">
    <name type="scientific">Bradyrhizobium uaiense</name>
    <dbReference type="NCBI Taxonomy" id="2594946"/>
    <lineage>
        <taxon>Bacteria</taxon>
        <taxon>Pseudomonadati</taxon>
        <taxon>Pseudomonadota</taxon>
        <taxon>Alphaproteobacteria</taxon>
        <taxon>Hyphomicrobiales</taxon>
        <taxon>Nitrobacteraceae</taxon>
        <taxon>Bradyrhizobium</taxon>
    </lineage>
</organism>
<evidence type="ECO:0000256" key="2">
    <source>
        <dbReference type="ARBA" id="ARBA00009437"/>
    </source>
</evidence>
<evidence type="ECO:0000259" key="6">
    <source>
        <dbReference type="PROSITE" id="PS50931"/>
    </source>
</evidence>
<keyword evidence="4" id="KW-0238">DNA-binding</keyword>
<dbReference type="GO" id="GO:0003700">
    <property type="term" value="F:DNA-binding transcription factor activity"/>
    <property type="evidence" value="ECO:0007669"/>
    <property type="project" value="InterPro"/>
</dbReference>
<evidence type="ECO:0000256" key="4">
    <source>
        <dbReference type="ARBA" id="ARBA00023125"/>
    </source>
</evidence>
<dbReference type="InterPro" id="IPR000847">
    <property type="entry name" value="LysR_HTH_N"/>
</dbReference>
<comment type="function">
    <text evidence="1">NodD regulates the expression of the nodABCFE genes which encode other nodulation proteins. NodD is also a negative regulator of its own expression. Binds flavonoids as inducers.</text>
</comment>
<dbReference type="Pfam" id="PF00126">
    <property type="entry name" value="HTH_1"/>
    <property type="match status" value="1"/>
</dbReference>
<dbReference type="PROSITE" id="PS50931">
    <property type="entry name" value="HTH_LYSR"/>
    <property type="match status" value="1"/>
</dbReference>
<comment type="similarity">
    <text evidence="2">Belongs to the LysR transcriptional regulatory family.</text>
</comment>
<proteinExistence type="inferred from homology"/>
<evidence type="ECO:0000313" key="8">
    <source>
        <dbReference type="Proteomes" id="UP000468531"/>
    </source>
</evidence>
<dbReference type="RefSeq" id="WP_163152408.1">
    <property type="nucleotide sequence ID" value="NZ_VKHP01000021.1"/>
</dbReference>
<dbReference type="SUPFAM" id="SSF46785">
    <property type="entry name" value="Winged helix' DNA-binding domain"/>
    <property type="match status" value="1"/>
</dbReference>
<evidence type="ECO:0000313" key="7">
    <source>
        <dbReference type="EMBL" id="NEU95825.1"/>
    </source>
</evidence>
<dbReference type="InterPro" id="IPR005119">
    <property type="entry name" value="LysR_subst-bd"/>
</dbReference>
<reference evidence="7 8" key="1">
    <citation type="journal article" date="2020" name="Arch. Microbiol.">
        <title>Bradyrhizobium uaiense sp. nov., a new highly efficient cowpea symbiont.</title>
        <authorList>
            <person name="Cabral Michel D."/>
            <person name="Azarias Guimaraes A."/>
            <person name="Martins da Costa E."/>
            <person name="Soares de Carvalho T."/>
            <person name="Balsanelli E."/>
            <person name="Willems A."/>
            <person name="Maltempi de Souza E."/>
            <person name="de Souza Moreira F.M."/>
        </authorList>
    </citation>
    <scope>NUCLEOTIDE SEQUENCE [LARGE SCALE GENOMIC DNA]</scope>
    <source>
        <strain evidence="7 8">UFLA 03-164</strain>
    </source>
</reference>
<dbReference type="EMBL" id="VKHP01000021">
    <property type="protein sequence ID" value="NEU95825.1"/>
    <property type="molecule type" value="Genomic_DNA"/>
</dbReference>
<dbReference type="GO" id="GO:0003677">
    <property type="term" value="F:DNA binding"/>
    <property type="evidence" value="ECO:0007669"/>
    <property type="project" value="UniProtKB-KW"/>
</dbReference>
<comment type="caution">
    <text evidence="7">The sequence shown here is derived from an EMBL/GenBank/DDBJ whole genome shotgun (WGS) entry which is preliminary data.</text>
</comment>
<keyword evidence="5" id="KW-0804">Transcription</keyword>
<dbReference type="PANTHER" id="PTHR30419">
    <property type="entry name" value="HTH-TYPE TRANSCRIPTIONAL REGULATOR YBHD"/>
    <property type="match status" value="1"/>
</dbReference>
<gene>
    <name evidence="7" type="ORF">FNJ47_08270</name>
</gene>
<dbReference type="SUPFAM" id="SSF53850">
    <property type="entry name" value="Periplasmic binding protein-like II"/>
    <property type="match status" value="1"/>
</dbReference>
<dbReference type="InterPro" id="IPR036390">
    <property type="entry name" value="WH_DNA-bd_sf"/>
</dbReference>
<dbReference type="Proteomes" id="UP000468531">
    <property type="component" value="Unassembled WGS sequence"/>
</dbReference>